<proteinExistence type="predicted"/>
<sequence>MRISQANLIIFYLCLFQFALCQQQSTKQESTQSIFPNYNYLFSQFSYYKIYQIDLQQHFYENYEYIAFQIDIISQFIPQQNITVCLNFEQNEEQLQNSLNMNNFYCEITDLIATKEQLTQHLLYVNAKSPAFQNSLKANLVVFNSIKGVTVNSQIYIKYNMKVQLLNKKLCHNSCSGINGNCNRETGQCVCNKNFIGYDCHIKLQEINFTKNQDSIYLYLLQQTSQYAIVNMDYLIQNYQQSSFSLQLARSIEYNEINIYMTFNKLENPTIDSFQEKFLMQNKEYSIQNIEQLCQKYQSNIQQQQEHTLQDQTINNQQEMNSNTCFFIIELKQQQYGNNMALKLSVQISKKQNNSNTQQQNFNENGMQNMSDDSNAIKLSKLIAISTSSLFLGSILLLFVFKILKNKKEVSQQLLTTNLEETKNEQLCNSVVIKNILHQQTQLIQKKNKQIQKQKLLIQNLMPITKYQSQNKQTSDSSIIILQEQNQEQEIKQKIQEQEQKENFKQFSCIIQIDDLENNNSQKQNKTSISESICCAMCLTELVNDDQIIKTICDHSFHAQCFQEWINKNDECPLCRESFEIFNLLDYMTERKFLTLKKRCDKYYCVLERNQILEKLKTQFDLILSLPDEQFLDIFKYFQVEQQENKQQIEQQETIEQFNGVEKIGQQKQNFQLVIRQNGDSSNQMGNSCVSTCRLSQRCSIFSNQNLVQSKRNSFSSQNEQQEQQQNKQSSSNSIDTPYAQQNSQKLLLNSKQQKYFQKNAPKILQVENQIEKLFQLKTHRKVNNLIDAQETYRIPSDCLTQQTQMNQILLSSTNNSTNSKNQNEAKKKINANKLKNQILKQQSFNVNHQQAKSNRMSLKQPITLTEEAKGTQYSQ</sequence>
<feature type="compositionally biased region" description="Low complexity" evidence="6">
    <location>
        <begin position="713"/>
        <end position="734"/>
    </location>
</feature>
<dbReference type="Pfam" id="PF13639">
    <property type="entry name" value="zf-RING_2"/>
    <property type="match status" value="1"/>
</dbReference>
<dbReference type="CDD" id="cd00055">
    <property type="entry name" value="EGF_Lam"/>
    <property type="match status" value="1"/>
</dbReference>
<gene>
    <name evidence="9" type="ORF">TTHERM_00328580</name>
</gene>
<evidence type="ECO:0000256" key="1">
    <source>
        <dbReference type="ARBA" id="ARBA00022723"/>
    </source>
</evidence>
<dbReference type="CDD" id="cd16448">
    <property type="entry name" value="RING-H2"/>
    <property type="match status" value="1"/>
</dbReference>
<evidence type="ECO:0000256" key="4">
    <source>
        <dbReference type="PROSITE-ProRule" id="PRU00175"/>
    </source>
</evidence>
<dbReference type="InterPro" id="IPR013083">
    <property type="entry name" value="Znf_RING/FYVE/PHD"/>
</dbReference>
<accession>I7MMR8</accession>
<keyword evidence="10" id="KW-1185">Reference proteome</keyword>
<evidence type="ECO:0000313" key="9">
    <source>
        <dbReference type="EMBL" id="EAS06277.1"/>
    </source>
</evidence>
<feature type="signal peptide" evidence="7">
    <location>
        <begin position="1"/>
        <end position="21"/>
    </location>
</feature>
<dbReference type="InParanoid" id="I7MMR8"/>
<dbReference type="InterPro" id="IPR000742">
    <property type="entry name" value="EGF"/>
</dbReference>
<keyword evidence="2 4" id="KW-0863">Zinc-finger</keyword>
<dbReference type="InterPro" id="IPR002049">
    <property type="entry name" value="LE_dom"/>
</dbReference>
<feature type="region of interest" description="Disordered" evidence="6">
    <location>
        <begin position="848"/>
        <end position="876"/>
    </location>
</feature>
<dbReference type="HOGENOM" id="CLU_328335_0_0_1"/>
<reference evidence="10" key="1">
    <citation type="journal article" date="2006" name="PLoS Biol.">
        <title>Macronuclear genome sequence of the ciliate Tetrahymena thermophila, a model eukaryote.</title>
        <authorList>
            <person name="Eisen J.A."/>
            <person name="Coyne R.S."/>
            <person name="Wu M."/>
            <person name="Wu D."/>
            <person name="Thiagarajan M."/>
            <person name="Wortman J.R."/>
            <person name="Badger J.H."/>
            <person name="Ren Q."/>
            <person name="Amedeo P."/>
            <person name="Jones K.M."/>
            <person name="Tallon L.J."/>
            <person name="Delcher A.L."/>
            <person name="Salzberg S.L."/>
            <person name="Silva J.C."/>
            <person name="Haas B.J."/>
            <person name="Majoros W.H."/>
            <person name="Farzad M."/>
            <person name="Carlton J.M."/>
            <person name="Smith R.K. Jr."/>
            <person name="Garg J."/>
            <person name="Pearlman R.E."/>
            <person name="Karrer K.M."/>
            <person name="Sun L."/>
            <person name="Manning G."/>
            <person name="Elde N.C."/>
            <person name="Turkewitz A.P."/>
            <person name="Asai D.J."/>
            <person name="Wilkes D.E."/>
            <person name="Wang Y."/>
            <person name="Cai H."/>
            <person name="Collins K."/>
            <person name="Stewart B.A."/>
            <person name="Lee S.R."/>
            <person name="Wilamowska K."/>
            <person name="Weinberg Z."/>
            <person name="Ruzzo W.L."/>
            <person name="Wloga D."/>
            <person name="Gaertig J."/>
            <person name="Frankel J."/>
            <person name="Tsao C.-C."/>
            <person name="Gorovsky M.A."/>
            <person name="Keeling P.J."/>
            <person name="Waller R.F."/>
            <person name="Patron N.J."/>
            <person name="Cherry J.M."/>
            <person name="Stover N.A."/>
            <person name="Krieger C.J."/>
            <person name="del Toro C."/>
            <person name="Ryder H.F."/>
            <person name="Williamson S.C."/>
            <person name="Barbeau R.A."/>
            <person name="Hamilton E.P."/>
            <person name="Orias E."/>
        </authorList>
    </citation>
    <scope>NUCLEOTIDE SEQUENCE [LARGE SCALE GENOMIC DNA]</scope>
    <source>
        <strain evidence="10">SB210</strain>
    </source>
</reference>
<keyword evidence="3" id="KW-0862">Zinc</keyword>
<dbReference type="eggNOG" id="KOG0800">
    <property type="taxonomic scope" value="Eukaryota"/>
</dbReference>
<dbReference type="SUPFAM" id="SSF57850">
    <property type="entry name" value="RING/U-box"/>
    <property type="match status" value="1"/>
</dbReference>
<evidence type="ECO:0000259" key="8">
    <source>
        <dbReference type="PROSITE" id="PS50089"/>
    </source>
</evidence>
<keyword evidence="1" id="KW-0479">Metal-binding</keyword>
<feature type="region of interest" description="Disordered" evidence="6">
    <location>
        <begin position="712"/>
        <end position="740"/>
    </location>
</feature>
<evidence type="ECO:0000256" key="7">
    <source>
        <dbReference type="SAM" id="SignalP"/>
    </source>
</evidence>
<feature type="domain" description="RING-type" evidence="8">
    <location>
        <begin position="535"/>
        <end position="576"/>
    </location>
</feature>
<evidence type="ECO:0000256" key="6">
    <source>
        <dbReference type="SAM" id="MobiDB-lite"/>
    </source>
</evidence>
<dbReference type="OrthoDB" id="9984778at2759"/>
<dbReference type="KEGG" id="tet:TTHERM_00328580"/>
<evidence type="ECO:0000256" key="2">
    <source>
        <dbReference type="ARBA" id="ARBA00022771"/>
    </source>
</evidence>
<keyword evidence="7" id="KW-0732">Signal</keyword>
<feature type="compositionally biased region" description="Polar residues" evidence="6">
    <location>
        <begin position="848"/>
        <end position="864"/>
    </location>
</feature>
<dbReference type="PROSITE" id="PS00022">
    <property type="entry name" value="EGF_1"/>
    <property type="match status" value="1"/>
</dbReference>
<dbReference type="GO" id="GO:0061630">
    <property type="term" value="F:ubiquitin protein ligase activity"/>
    <property type="evidence" value="ECO:0007669"/>
    <property type="project" value="TreeGrafter"/>
</dbReference>
<dbReference type="PANTHER" id="PTHR45969">
    <property type="entry name" value="RING ZINC FINGER PROTEIN-RELATED"/>
    <property type="match status" value="1"/>
</dbReference>
<evidence type="ECO:0000256" key="3">
    <source>
        <dbReference type="ARBA" id="ARBA00022833"/>
    </source>
</evidence>
<dbReference type="RefSeq" id="XP_001026522.1">
    <property type="nucleotide sequence ID" value="XM_001026522.2"/>
</dbReference>
<evidence type="ECO:0000313" key="10">
    <source>
        <dbReference type="Proteomes" id="UP000009168"/>
    </source>
</evidence>
<organism evidence="9 10">
    <name type="scientific">Tetrahymena thermophila (strain SB210)</name>
    <dbReference type="NCBI Taxonomy" id="312017"/>
    <lineage>
        <taxon>Eukaryota</taxon>
        <taxon>Sar</taxon>
        <taxon>Alveolata</taxon>
        <taxon>Ciliophora</taxon>
        <taxon>Intramacronucleata</taxon>
        <taxon>Oligohymenophorea</taxon>
        <taxon>Hymenostomatida</taxon>
        <taxon>Tetrahymenina</taxon>
        <taxon>Tetrahymenidae</taxon>
        <taxon>Tetrahymena</taxon>
    </lineage>
</organism>
<dbReference type="Gene3D" id="3.30.40.10">
    <property type="entry name" value="Zinc/RING finger domain, C3HC4 (zinc finger)"/>
    <property type="match status" value="1"/>
</dbReference>
<dbReference type="GeneID" id="7828628"/>
<dbReference type="Proteomes" id="UP000009168">
    <property type="component" value="Unassembled WGS sequence"/>
</dbReference>
<dbReference type="GO" id="GO:0008270">
    <property type="term" value="F:zinc ion binding"/>
    <property type="evidence" value="ECO:0007669"/>
    <property type="project" value="UniProtKB-KW"/>
</dbReference>
<feature type="coiled-coil region" evidence="5">
    <location>
        <begin position="280"/>
        <end position="307"/>
    </location>
</feature>
<dbReference type="EMBL" id="GG662299">
    <property type="protein sequence ID" value="EAS06277.1"/>
    <property type="molecule type" value="Genomic_DNA"/>
</dbReference>
<name>I7MMR8_TETTS</name>
<dbReference type="PROSITE" id="PS50089">
    <property type="entry name" value="ZF_RING_2"/>
    <property type="match status" value="1"/>
</dbReference>
<dbReference type="AlphaFoldDB" id="I7MMR8"/>
<evidence type="ECO:0000256" key="5">
    <source>
        <dbReference type="SAM" id="Coils"/>
    </source>
</evidence>
<dbReference type="PANTHER" id="PTHR45969:SF69">
    <property type="entry name" value="FINGER DOMAIN PROTEIN, PUTATIVE (AFU_ORTHOLOGUE AFUA_3G12190)-RELATED"/>
    <property type="match status" value="1"/>
</dbReference>
<protein>
    <submittedName>
        <fullName evidence="9">Anaphase-promoting complex subunit 11 RING-H2 finger protein</fullName>
    </submittedName>
</protein>
<dbReference type="STRING" id="312017.I7MMR8"/>
<dbReference type="InterPro" id="IPR001841">
    <property type="entry name" value="Znf_RING"/>
</dbReference>
<keyword evidence="5" id="KW-0175">Coiled coil</keyword>
<dbReference type="GO" id="GO:0016567">
    <property type="term" value="P:protein ubiquitination"/>
    <property type="evidence" value="ECO:0007669"/>
    <property type="project" value="TreeGrafter"/>
</dbReference>
<feature type="chain" id="PRO_5003712482" evidence="7">
    <location>
        <begin position="22"/>
        <end position="876"/>
    </location>
</feature>